<dbReference type="AlphaFoldDB" id="A0A7X0EFE4"/>
<keyword evidence="7" id="KW-1185">Reference proteome</keyword>
<reference evidence="6 7" key="1">
    <citation type="submission" date="2020-08" db="EMBL/GenBank/DDBJ databases">
        <title>Genomic Encyclopedia of Type Strains, Phase IV (KMG-IV): sequencing the most valuable type-strain genomes for metagenomic binning, comparative biology and taxonomic classification.</title>
        <authorList>
            <person name="Goeker M."/>
        </authorList>
    </citation>
    <scope>NUCLEOTIDE SEQUENCE [LARGE SCALE GENOMIC DNA]</scope>
    <source>
        <strain evidence="6 7">DSM 22198</strain>
    </source>
</reference>
<feature type="transmembrane region" description="Helical" evidence="5">
    <location>
        <begin position="82"/>
        <end position="104"/>
    </location>
</feature>
<evidence type="ECO:0000256" key="5">
    <source>
        <dbReference type="RuleBase" id="RU363041"/>
    </source>
</evidence>
<dbReference type="PANTHER" id="PTHR43701">
    <property type="entry name" value="MEMBRANE TRANSPORTER PROTEIN MJ0441-RELATED"/>
    <property type="match status" value="1"/>
</dbReference>
<comment type="subcellular location">
    <subcellularLocation>
        <location evidence="5">Cell membrane</location>
        <topology evidence="5">Multi-pass membrane protein</topology>
    </subcellularLocation>
    <subcellularLocation>
        <location evidence="1">Membrane</location>
        <topology evidence="1">Multi-pass membrane protein</topology>
    </subcellularLocation>
</comment>
<evidence type="ECO:0000313" key="7">
    <source>
        <dbReference type="Proteomes" id="UP000539175"/>
    </source>
</evidence>
<comment type="caution">
    <text evidence="6">The sequence shown here is derived from an EMBL/GenBank/DDBJ whole genome shotgun (WGS) entry which is preliminary data.</text>
</comment>
<dbReference type="InterPro" id="IPR051598">
    <property type="entry name" value="TSUP/Inactive_protease-like"/>
</dbReference>
<feature type="transmembrane region" description="Helical" evidence="5">
    <location>
        <begin position="12"/>
        <end position="38"/>
    </location>
</feature>
<dbReference type="Pfam" id="PF01925">
    <property type="entry name" value="TauE"/>
    <property type="match status" value="1"/>
</dbReference>
<feature type="transmembrane region" description="Helical" evidence="5">
    <location>
        <begin position="240"/>
        <end position="260"/>
    </location>
</feature>
<evidence type="ECO:0000256" key="4">
    <source>
        <dbReference type="ARBA" id="ARBA00023136"/>
    </source>
</evidence>
<gene>
    <name evidence="6" type="ORF">FHS74_005486</name>
</gene>
<feature type="transmembrane region" description="Helical" evidence="5">
    <location>
        <begin position="171"/>
        <end position="199"/>
    </location>
</feature>
<dbReference type="GO" id="GO:0005886">
    <property type="term" value="C:plasma membrane"/>
    <property type="evidence" value="ECO:0007669"/>
    <property type="project" value="UniProtKB-SubCell"/>
</dbReference>
<evidence type="ECO:0000313" key="6">
    <source>
        <dbReference type="EMBL" id="MBB6254893.1"/>
    </source>
</evidence>
<name>A0A7X0EFE4_9PROT</name>
<keyword evidence="2 5" id="KW-0812">Transmembrane</keyword>
<dbReference type="RefSeq" id="WP_184807416.1">
    <property type="nucleotide sequence ID" value="NZ_JACIIZ010000021.1"/>
</dbReference>
<feature type="transmembrane region" description="Helical" evidence="5">
    <location>
        <begin position="272"/>
        <end position="293"/>
    </location>
</feature>
<comment type="similarity">
    <text evidence="5">Belongs to the 4-toluene sulfonate uptake permease (TSUP) (TC 2.A.102) family.</text>
</comment>
<dbReference type="EMBL" id="JACIIZ010000021">
    <property type="protein sequence ID" value="MBB6254893.1"/>
    <property type="molecule type" value="Genomic_DNA"/>
</dbReference>
<evidence type="ECO:0000256" key="3">
    <source>
        <dbReference type="ARBA" id="ARBA00022989"/>
    </source>
</evidence>
<feature type="transmembrane region" description="Helical" evidence="5">
    <location>
        <begin position="44"/>
        <end position="70"/>
    </location>
</feature>
<keyword evidence="5" id="KW-1003">Cell membrane</keyword>
<dbReference type="PANTHER" id="PTHR43701:SF12">
    <property type="entry name" value="MEMBRANE TRANSPORTER PROTEIN YTNM-RELATED"/>
    <property type="match status" value="1"/>
</dbReference>
<feature type="transmembrane region" description="Helical" evidence="5">
    <location>
        <begin position="116"/>
        <end position="138"/>
    </location>
</feature>
<accession>A0A7X0EFE4</accession>
<evidence type="ECO:0000256" key="2">
    <source>
        <dbReference type="ARBA" id="ARBA00022692"/>
    </source>
</evidence>
<keyword evidence="4 5" id="KW-0472">Membrane</keyword>
<sequence>MQIYLPIAEMSVNVFWVLGLGTMVGFLSGLFGVGGGFLMTPLLIFIGVPPAVAVGTQANQLVGAGVSGVMYHWRKRNVDVKLGLVMQAGGIVGTVLGVMLFGMLQRLGHIDLVISLSYVIFLGGISGLMLMESVRAVFRGRRKGGASRGKLHHHTWLHGLPFKMRFPRSRLYISVLLPVGIGFVGGVLVAIMGIGGGFLLVPAMIYILGMPTTLVAGTSLLQIILTTGVAAVLQAATNHTVDILLAMMLLVGGVIGAQLGSRASGYLKGEQARALLALTVLGVAVKLAVDLVLTPDDLYSITSTGPRP</sequence>
<keyword evidence="3 5" id="KW-1133">Transmembrane helix</keyword>
<proteinExistence type="inferred from homology"/>
<protein>
    <recommendedName>
        <fullName evidence="5">Probable membrane transporter protein</fullName>
    </recommendedName>
</protein>
<feature type="transmembrane region" description="Helical" evidence="5">
    <location>
        <begin position="205"/>
        <end position="233"/>
    </location>
</feature>
<dbReference type="InterPro" id="IPR002781">
    <property type="entry name" value="TM_pro_TauE-like"/>
</dbReference>
<dbReference type="Proteomes" id="UP000539175">
    <property type="component" value="Unassembled WGS sequence"/>
</dbReference>
<organism evidence="6 7">
    <name type="scientific">Nitrospirillum iridis</name>
    <dbReference type="NCBI Taxonomy" id="765888"/>
    <lineage>
        <taxon>Bacteria</taxon>
        <taxon>Pseudomonadati</taxon>
        <taxon>Pseudomonadota</taxon>
        <taxon>Alphaproteobacteria</taxon>
        <taxon>Rhodospirillales</taxon>
        <taxon>Azospirillaceae</taxon>
        <taxon>Nitrospirillum</taxon>
    </lineage>
</organism>
<evidence type="ECO:0000256" key="1">
    <source>
        <dbReference type="ARBA" id="ARBA00004141"/>
    </source>
</evidence>